<organism evidence="1 2">
    <name type="scientific">Favolaschia claudopus</name>
    <dbReference type="NCBI Taxonomy" id="2862362"/>
    <lineage>
        <taxon>Eukaryota</taxon>
        <taxon>Fungi</taxon>
        <taxon>Dikarya</taxon>
        <taxon>Basidiomycota</taxon>
        <taxon>Agaricomycotina</taxon>
        <taxon>Agaricomycetes</taxon>
        <taxon>Agaricomycetidae</taxon>
        <taxon>Agaricales</taxon>
        <taxon>Marasmiineae</taxon>
        <taxon>Mycenaceae</taxon>
        <taxon>Favolaschia</taxon>
    </lineage>
</organism>
<evidence type="ECO:0008006" key="3">
    <source>
        <dbReference type="Google" id="ProtNLM"/>
    </source>
</evidence>
<accession>A0AAW0CJ98</accession>
<proteinExistence type="predicted"/>
<reference evidence="1 2" key="1">
    <citation type="journal article" date="2024" name="J Genomics">
        <title>Draft genome sequencing and assembly of Favolaschia claudopus CIRM-BRFM 2984 isolated from oak limbs.</title>
        <authorList>
            <person name="Navarro D."/>
            <person name="Drula E."/>
            <person name="Chaduli D."/>
            <person name="Cazenave R."/>
            <person name="Ahrendt S."/>
            <person name="Wang J."/>
            <person name="Lipzen A."/>
            <person name="Daum C."/>
            <person name="Barry K."/>
            <person name="Grigoriev I.V."/>
            <person name="Favel A."/>
            <person name="Rosso M.N."/>
            <person name="Martin F."/>
        </authorList>
    </citation>
    <scope>NUCLEOTIDE SEQUENCE [LARGE SCALE GENOMIC DNA]</scope>
    <source>
        <strain evidence="1 2">CIRM-BRFM 2984</strain>
    </source>
</reference>
<name>A0AAW0CJ98_9AGAR</name>
<sequence>MLSLPVELYGAIVDHIDDVGCLKSCSLAASALRYPSQRLLFSSLCVDDKNYVGLCNLLYDSPHIAGFVIFLEIPALSYIMSKSDIDPFQQILEKLTNVLRCFVDGLWFLSPRSSVPQRSQIPDFLLDFFNRQPLRELSLRALTTTSAVVLHLATTIRKLQFTSLGIDDEFDCTEAVNSVEKPVLTTLSLANAGYIGRLLTHPQNLSCLAALRNLSVASDRDCAAELVAATSRTLEFIHFACLSSYPSLGPPEFPQLRQLRFTFDGQIIRQALEERVAEAMIVLSSLASLNTSPALREVHIRQQFSRTGTFDPSPYESLFKLLDEALAIYPTPPRIRCTLFVSGHEEETLFRHFADTARYKMPRAQITNRLVVERYAYATSKAFLI</sequence>
<dbReference type="EMBL" id="JAWWNJ010000016">
    <property type="protein sequence ID" value="KAK7039728.1"/>
    <property type="molecule type" value="Genomic_DNA"/>
</dbReference>
<gene>
    <name evidence="1" type="ORF">R3P38DRAFT_2695858</name>
</gene>
<keyword evidence="2" id="KW-1185">Reference proteome</keyword>
<dbReference type="AlphaFoldDB" id="A0AAW0CJ98"/>
<dbReference type="Proteomes" id="UP001362999">
    <property type="component" value="Unassembled WGS sequence"/>
</dbReference>
<comment type="caution">
    <text evidence="1">The sequence shown here is derived from an EMBL/GenBank/DDBJ whole genome shotgun (WGS) entry which is preliminary data.</text>
</comment>
<evidence type="ECO:0000313" key="2">
    <source>
        <dbReference type="Proteomes" id="UP001362999"/>
    </source>
</evidence>
<protein>
    <recommendedName>
        <fullName evidence="3">F-box domain-containing protein</fullName>
    </recommendedName>
</protein>
<evidence type="ECO:0000313" key="1">
    <source>
        <dbReference type="EMBL" id="KAK7039728.1"/>
    </source>
</evidence>